<evidence type="ECO:0000313" key="1">
    <source>
        <dbReference type="EMBL" id="CAG5010620.1"/>
    </source>
</evidence>
<evidence type="ECO:0000313" key="2">
    <source>
        <dbReference type="Proteomes" id="UP000680038"/>
    </source>
</evidence>
<organism evidence="1 2">
    <name type="scientific">Dyadobacter helix</name>
    <dbReference type="NCBI Taxonomy" id="2822344"/>
    <lineage>
        <taxon>Bacteria</taxon>
        <taxon>Pseudomonadati</taxon>
        <taxon>Bacteroidota</taxon>
        <taxon>Cytophagia</taxon>
        <taxon>Cytophagales</taxon>
        <taxon>Spirosomataceae</taxon>
        <taxon>Dyadobacter</taxon>
    </lineage>
</organism>
<reference evidence="1" key="1">
    <citation type="submission" date="2021-04" db="EMBL/GenBank/DDBJ databases">
        <authorList>
            <person name="Rodrigo-Torres L."/>
            <person name="Arahal R. D."/>
            <person name="Lucena T."/>
        </authorList>
    </citation>
    <scope>NUCLEOTIDE SEQUENCE</scope>
    <source>
        <strain evidence="1">CECT 9275</strain>
    </source>
</reference>
<protein>
    <submittedName>
        <fullName evidence="1">Uncharacterized protein</fullName>
    </submittedName>
</protein>
<name>A0A916JGL2_9BACT</name>
<dbReference type="Proteomes" id="UP000680038">
    <property type="component" value="Unassembled WGS sequence"/>
</dbReference>
<proteinExistence type="predicted"/>
<gene>
    <name evidence="1" type="ORF">DYBT9275_04777</name>
</gene>
<sequence>MKMNVQIKLTGGIERLNLYSGKAYLKVKVRLKLDTVIFKLF</sequence>
<keyword evidence="2" id="KW-1185">Reference proteome</keyword>
<dbReference type="AlphaFoldDB" id="A0A916JGL2"/>
<dbReference type="EMBL" id="CAJRAF010000002">
    <property type="protein sequence ID" value="CAG5010620.1"/>
    <property type="molecule type" value="Genomic_DNA"/>
</dbReference>
<comment type="caution">
    <text evidence="1">The sequence shown here is derived from an EMBL/GenBank/DDBJ whole genome shotgun (WGS) entry which is preliminary data.</text>
</comment>
<accession>A0A916JGL2</accession>